<dbReference type="AlphaFoldDB" id="A0A915JR68"/>
<proteinExistence type="predicted"/>
<evidence type="ECO:0000313" key="1">
    <source>
        <dbReference type="Proteomes" id="UP000887565"/>
    </source>
</evidence>
<evidence type="ECO:0000313" key="2">
    <source>
        <dbReference type="WBParaSite" id="nRc.2.0.1.t28706-RA"/>
    </source>
</evidence>
<sequence>MPDRLMIQAMAKLDEISWCNSDLMKLILGTYLPLNKRSIELNWNHYLVTPNKEQKDAMEHSLSENIWFMWGLPDCTPILINTLNSSPQRPTISGHINMFYKDKCLSSHHSSCWMMYQHALMHGPKYSQLKNLEVLAQEKNEEKLNDAPELLLIMFDTMEPSCTYTEIYTRNFCQQNIDDVPIILQDPVDRSNLFNECNDNRFYECYKMHKETAVDLIEILRNNLEHHTKRSNVVPASLQINIYQFNHPIFQVTKVTLSSV</sequence>
<dbReference type="Proteomes" id="UP000887565">
    <property type="component" value="Unplaced"/>
</dbReference>
<keyword evidence="1" id="KW-1185">Reference proteome</keyword>
<reference evidence="2" key="1">
    <citation type="submission" date="2022-11" db="UniProtKB">
        <authorList>
            <consortium name="WormBaseParasite"/>
        </authorList>
    </citation>
    <scope>IDENTIFICATION</scope>
</reference>
<dbReference type="WBParaSite" id="nRc.2.0.1.t28706-RA">
    <property type="protein sequence ID" value="nRc.2.0.1.t28706-RA"/>
    <property type="gene ID" value="nRc.2.0.1.g28706"/>
</dbReference>
<protein>
    <submittedName>
        <fullName evidence="2">Uncharacterized protein</fullName>
    </submittedName>
</protein>
<name>A0A915JR68_ROMCU</name>
<accession>A0A915JR68</accession>
<organism evidence="1 2">
    <name type="scientific">Romanomermis culicivorax</name>
    <name type="common">Nematode worm</name>
    <dbReference type="NCBI Taxonomy" id="13658"/>
    <lineage>
        <taxon>Eukaryota</taxon>
        <taxon>Metazoa</taxon>
        <taxon>Ecdysozoa</taxon>
        <taxon>Nematoda</taxon>
        <taxon>Enoplea</taxon>
        <taxon>Dorylaimia</taxon>
        <taxon>Mermithida</taxon>
        <taxon>Mermithoidea</taxon>
        <taxon>Mermithidae</taxon>
        <taxon>Romanomermis</taxon>
    </lineage>
</organism>